<dbReference type="InterPro" id="IPR000639">
    <property type="entry name" value="Epox_hydrolase-like"/>
</dbReference>
<organism evidence="3 4">
    <name type="scientific">Serratia rubidaea</name>
    <name type="common">Serratia marinorubra</name>
    <dbReference type="NCBI Taxonomy" id="61652"/>
    <lineage>
        <taxon>Bacteria</taxon>
        <taxon>Pseudomonadati</taxon>
        <taxon>Pseudomonadota</taxon>
        <taxon>Gammaproteobacteria</taxon>
        <taxon>Enterobacterales</taxon>
        <taxon>Yersiniaceae</taxon>
        <taxon>Serratia</taxon>
    </lineage>
</organism>
<sequence>MSDHHDMPAHVGAEFFTRTDFWARFHHGACTVRGVNLHYVAGGEGEPVLLIPGWPQSWYAWRYLMVQLAAAGRRVIALDPRGMGESDAPRGDYDLQTVAAEVHEFAVASGLLTDGPIDLVGHDVGSWIAYACASDWPQDFRSLTVMDALIPGLSTPRSDLDAAEANLRSWHFAFNRLDDLPEILISGKESAFLTWLFRAKTLRGWTIAPEDIAVYARQLAAPGALAAASAYYQAAFSPAGVAANQRRAETRLQLPVLALGAERGVGDGIVKAMAGLAHRVSGGVIAGAGHYLPEEAPGRIADELTAFWATL</sequence>
<dbReference type="RefSeq" id="WP_082763336.1">
    <property type="nucleotide sequence ID" value="NZ_CP014474.1"/>
</dbReference>
<dbReference type="AlphaFoldDB" id="A0A126VJU6"/>
<feature type="domain" description="AB hydrolase-1" evidence="2">
    <location>
        <begin position="47"/>
        <end position="296"/>
    </location>
</feature>
<dbReference type="InterPro" id="IPR029058">
    <property type="entry name" value="AB_hydrolase_fold"/>
</dbReference>
<gene>
    <name evidence="3" type="ORF">NCTC9419_05342</name>
</gene>
<dbReference type="Gene3D" id="3.40.50.1820">
    <property type="entry name" value="alpha/beta hydrolase"/>
    <property type="match status" value="1"/>
</dbReference>
<dbReference type="STRING" id="61652.AXX16_2884"/>
<dbReference type="EC" id="3.3.2.10" evidence="3"/>
<evidence type="ECO:0000313" key="3">
    <source>
        <dbReference type="EMBL" id="VEA73707.1"/>
    </source>
</evidence>
<reference evidence="3 4" key="1">
    <citation type="submission" date="2018-12" db="EMBL/GenBank/DDBJ databases">
        <authorList>
            <consortium name="Pathogen Informatics"/>
        </authorList>
    </citation>
    <scope>NUCLEOTIDE SEQUENCE [LARGE SCALE GENOMIC DNA]</scope>
    <source>
        <strain evidence="3 4">NCTC9419</strain>
    </source>
</reference>
<keyword evidence="1 3" id="KW-0378">Hydrolase</keyword>
<proteinExistence type="predicted"/>
<dbReference type="InterPro" id="IPR000073">
    <property type="entry name" value="AB_hydrolase_1"/>
</dbReference>
<name>A0A126VJU6_SERRU</name>
<accession>A0A126VJU6</accession>
<dbReference type="Proteomes" id="UP000271603">
    <property type="component" value="Chromosome"/>
</dbReference>
<protein>
    <submittedName>
        <fullName evidence="3">Soluble epoxide hydrolase</fullName>
        <ecNumber evidence="3">3.3.2.10</ecNumber>
    </submittedName>
</protein>
<dbReference type="KEGG" id="srz:AXX16_2884"/>
<dbReference type="Pfam" id="PF00561">
    <property type="entry name" value="Abhydrolase_1"/>
    <property type="match status" value="1"/>
</dbReference>
<dbReference type="SUPFAM" id="SSF53474">
    <property type="entry name" value="alpha/beta-Hydrolases"/>
    <property type="match status" value="1"/>
</dbReference>
<dbReference type="PANTHER" id="PTHR43329">
    <property type="entry name" value="EPOXIDE HYDROLASE"/>
    <property type="match status" value="1"/>
</dbReference>
<evidence type="ECO:0000256" key="1">
    <source>
        <dbReference type="ARBA" id="ARBA00022801"/>
    </source>
</evidence>
<dbReference type="EMBL" id="LR134155">
    <property type="protein sequence ID" value="VEA73707.1"/>
    <property type="molecule type" value="Genomic_DNA"/>
</dbReference>
<dbReference type="PRINTS" id="PR00412">
    <property type="entry name" value="EPOXHYDRLASE"/>
</dbReference>
<evidence type="ECO:0000313" key="4">
    <source>
        <dbReference type="Proteomes" id="UP000271603"/>
    </source>
</evidence>
<dbReference type="GO" id="GO:0004301">
    <property type="term" value="F:epoxide hydrolase activity"/>
    <property type="evidence" value="ECO:0007669"/>
    <property type="project" value="UniProtKB-EC"/>
</dbReference>
<evidence type="ECO:0000259" key="2">
    <source>
        <dbReference type="Pfam" id="PF00561"/>
    </source>
</evidence>